<dbReference type="OrthoDB" id="10069059at2759"/>
<dbReference type="InterPro" id="IPR036060">
    <property type="entry name" value="Znf_C2H2C_sf"/>
</dbReference>
<keyword evidence="8" id="KW-0804">Transcription</keyword>
<dbReference type="PROSITE" id="PS51802">
    <property type="entry name" value="ZF_CCHHC"/>
    <property type="match status" value="6"/>
</dbReference>
<dbReference type="GO" id="GO:0008270">
    <property type="term" value="F:zinc ion binding"/>
    <property type="evidence" value="ECO:0007669"/>
    <property type="project" value="UniProtKB-KW"/>
</dbReference>
<feature type="compositionally biased region" description="Low complexity" evidence="10">
    <location>
        <begin position="216"/>
        <end position="230"/>
    </location>
</feature>
<dbReference type="PANTHER" id="PTHR10816">
    <property type="entry name" value="MYELIN TRANSCRIPTION FACTOR 1-RELATED"/>
    <property type="match status" value="1"/>
</dbReference>
<dbReference type="InterPro" id="IPR002515">
    <property type="entry name" value="Znf_C2H2C"/>
</dbReference>
<feature type="compositionally biased region" description="Basic and acidic residues" evidence="10">
    <location>
        <begin position="1"/>
        <end position="24"/>
    </location>
</feature>
<dbReference type="GO" id="GO:0005634">
    <property type="term" value="C:nucleus"/>
    <property type="evidence" value="ECO:0007669"/>
    <property type="project" value="UniProtKB-SubCell"/>
</dbReference>
<evidence type="ECO:0000313" key="11">
    <source>
        <dbReference type="EMBL" id="PIK43130.1"/>
    </source>
</evidence>
<evidence type="ECO:0000256" key="4">
    <source>
        <dbReference type="ARBA" id="ARBA00022737"/>
    </source>
</evidence>
<name>A0A2G8K534_STIJA</name>
<dbReference type="PANTHER" id="PTHR10816:SF15">
    <property type="entry name" value="MYELIN TRANSCRIPTION FACTOR 1-LIKE PROTEIN"/>
    <property type="match status" value="1"/>
</dbReference>
<evidence type="ECO:0000256" key="8">
    <source>
        <dbReference type="ARBA" id="ARBA00023163"/>
    </source>
</evidence>
<feature type="compositionally biased region" description="Basic and acidic residues" evidence="10">
    <location>
        <begin position="565"/>
        <end position="574"/>
    </location>
</feature>
<evidence type="ECO:0000313" key="12">
    <source>
        <dbReference type="Proteomes" id="UP000230750"/>
    </source>
</evidence>
<organism evidence="11 12">
    <name type="scientific">Stichopus japonicus</name>
    <name type="common">Sea cucumber</name>
    <dbReference type="NCBI Taxonomy" id="307972"/>
    <lineage>
        <taxon>Eukaryota</taxon>
        <taxon>Metazoa</taxon>
        <taxon>Echinodermata</taxon>
        <taxon>Eleutherozoa</taxon>
        <taxon>Echinozoa</taxon>
        <taxon>Holothuroidea</taxon>
        <taxon>Aspidochirotacea</taxon>
        <taxon>Aspidochirotida</taxon>
        <taxon>Stichopodidae</taxon>
        <taxon>Apostichopus</taxon>
    </lineage>
</organism>
<keyword evidence="3" id="KW-0479">Metal-binding</keyword>
<sequence>MEKEQPVPKVKEKENIDKEKKCIEEQSNTPVLEESAGQISNDETEDVASDPPRLEKEVPYSQTDTPPSMTFDDRGGEGGDGEVGGEDSNSHVPLRQLPSSILEQDDMEDSPSLIIDEHSATPPAVAMEEDEVEPPSSCPTVDASIKMSPKPSTPDLQLPAHLQEVSDQLSQQLEESRRESGLNTPEVAIKEEMPGDPPPAPLPPPPPHPAPPPQLQPVVTASSESTASASTTLASQMIPLNQAMGFLCSGSSDKNQELSALEAIKSLAKLNQPKQLARGQSPTNAVKCETFQNPFTQGNGPQTANPALQMPPQPLSPAEGDGNSKCPTPGCNGTGHVTGLYSHHRSLSGCPHKDKIPQQLLQLHEHVLKCPTPGCNGRGHVNSNRNSHRSLSGCPIAAAERQMMHKGVNLAERVLRPMCYVKQLDHTTVQPGQSNITPRNNLQKELEKYNKTGAGPDTMYSAGQKRIAPKIIHATALADLSPPLKKACIAVEYARRRDTTIDTDEAKIAAGAINLSLKPLPEIISPSVARTPSPHLSPMVPQQKASEPMRLDSNGTLDLSMKSTRNHDERKAPSEEPDGGSQLVQLSIPHPIIQSSAAPPAMVPQSSPSPTILQIPKTYDQVLDFSSGVVVGGGAGKAIPPTTLSLTSPPVLEGIEEDCPTPGCDGTGHVTGNYASHRSLSGCPNADKSAVLQNTQEIKCPTPSCDGSGHVTGNYTSHRSLSGCPRAKKKGLSPRREGEGGDDKDEPGTLIYVGAHNTIGLGCPIPGCVGAGHVTGKYASHRSASGCPLASKAGHALGFVTPMSEANNNVSSTPVNGLDTPNGSLSPNPSLASEQWSCPLPGCDGNGHTDGVMSFHRSLSGCPLAVQAMNHALMNKEDLLLQSAKPVEGSDCH</sequence>
<evidence type="ECO:0000256" key="2">
    <source>
        <dbReference type="ARBA" id="ARBA00010194"/>
    </source>
</evidence>
<evidence type="ECO:0000256" key="10">
    <source>
        <dbReference type="SAM" id="MobiDB-lite"/>
    </source>
</evidence>
<feature type="region of interest" description="Disordered" evidence="10">
    <location>
        <begin position="1"/>
        <end position="230"/>
    </location>
</feature>
<accession>A0A2G8K534</accession>
<dbReference type="Gene3D" id="4.10.320.30">
    <property type="match status" value="6"/>
</dbReference>
<evidence type="ECO:0000256" key="7">
    <source>
        <dbReference type="ARBA" id="ARBA00023015"/>
    </source>
</evidence>
<comment type="similarity">
    <text evidence="2">Belongs to the MYT1 family.</text>
</comment>
<feature type="compositionally biased region" description="Polar residues" evidence="10">
    <location>
        <begin position="291"/>
        <end position="306"/>
    </location>
</feature>
<dbReference type="STRING" id="307972.A0A2G8K534"/>
<dbReference type="SUPFAM" id="SSF103637">
    <property type="entry name" value="CCHHC domain"/>
    <property type="match status" value="6"/>
</dbReference>
<evidence type="ECO:0000256" key="1">
    <source>
        <dbReference type="ARBA" id="ARBA00004123"/>
    </source>
</evidence>
<feature type="region of interest" description="Disordered" evidence="10">
    <location>
        <begin position="291"/>
        <end position="327"/>
    </location>
</feature>
<evidence type="ECO:0000256" key="5">
    <source>
        <dbReference type="ARBA" id="ARBA00022771"/>
    </source>
</evidence>
<dbReference type="GO" id="GO:0000978">
    <property type="term" value="F:RNA polymerase II cis-regulatory region sequence-specific DNA binding"/>
    <property type="evidence" value="ECO:0007669"/>
    <property type="project" value="TreeGrafter"/>
</dbReference>
<dbReference type="FunFam" id="4.10.320.30:FF:000001">
    <property type="entry name" value="Myelin transcription factor 1-like, a"/>
    <property type="match status" value="6"/>
</dbReference>
<feature type="region of interest" description="Disordered" evidence="10">
    <location>
        <begin position="716"/>
        <end position="748"/>
    </location>
</feature>
<protein>
    <submittedName>
        <fullName evidence="11">Putative myelin transcription factor 1-like protein isoform X1</fullName>
    </submittedName>
</protein>
<dbReference type="EMBL" id="MRZV01000873">
    <property type="protein sequence ID" value="PIK43130.1"/>
    <property type="molecule type" value="Genomic_DNA"/>
</dbReference>
<dbReference type="GO" id="GO:0007399">
    <property type="term" value="P:nervous system development"/>
    <property type="evidence" value="ECO:0007669"/>
    <property type="project" value="UniProtKB-KW"/>
</dbReference>
<evidence type="ECO:0000256" key="3">
    <source>
        <dbReference type="ARBA" id="ARBA00022723"/>
    </source>
</evidence>
<comment type="caution">
    <text evidence="11">The sequence shown here is derived from an EMBL/GenBank/DDBJ whole genome shotgun (WGS) entry which is preliminary data.</text>
</comment>
<evidence type="ECO:0000256" key="6">
    <source>
        <dbReference type="ARBA" id="ARBA00022833"/>
    </source>
</evidence>
<dbReference type="Pfam" id="PF01530">
    <property type="entry name" value="zf-C2HC"/>
    <property type="match status" value="6"/>
</dbReference>
<keyword evidence="7" id="KW-0805">Transcription regulation</keyword>
<gene>
    <name evidence="11" type="ORF">BSL78_20019</name>
</gene>
<proteinExistence type="inferred from homology"/>
<feature type="compositionally biased region" description="Pro residues" evidence="10">
    <location>
        <begin position="195"/>
        <end position="215"/>
    </location>
</feature>
<feature type="compositionally biased region" description="Polar residues" evidence="10">
    <location>
        <begin position="553"/>
        <end position="563"/>
    </location>
</feature>
<dbReference type="AlphaFoldDB" id="A0A2G8K534"/>
<keyword evidence="9" id="KW-0539">Nucleus</keyword>
<dbReference type="Proteomes" id="UP000230750">
    <property type="component" value="Unassembled WGS sequence"/>
</dbReference>
<keyword evidence="5" id="KW-0863">Zinc-finger</keyword>
<comment type="subcellular location">
    <subcellularLocation>
        <location evidence="1">Nucleus</location>
    </subcellularLocation>
</comment>
<reference evidence="11 12" key="1">
    <citation type="journal article" date="2017" name="PLoS Biol.">
        <title>The sea cucumber genome provides insights into morphological evolution and visceral regeneration.</title>
        <authorList>
            <person name="Zhang X."/>
            <person name="Sun L."/>
            <person name="Yuan J."/>
            <person name="Sun Y."/>
            <person name="Gao Y."/>
            <person name="Zhang L."/>
            <person name="Li S."/>
            <person name="Dai H."/>
            <person name="Hamel J.F."/>
            <person name="Liu C."/>
            <person name="Yu Y."/>
            <person name="Liu S."/>
            <person name="Lin W."/>
            <person name="Guo K."/>
            <person name="Jin S."/>
            <person name="Xu P."/>
            <person name="Storey K.B."/>
            <person name="Huan P."/>
            <person name="Zhang T."/>
            <person name="Zhou Y."/>
            <person name="Zhang J."/>
            <person name="Lin C."/>
            <person name="Li X."/>
            <person name="Xing L."/>
            <person name="Huo D."/>
            <person name="Sun M."/>
            <person name="Wang L."/>
            <person name="Mercier A."/>
            <person name="Li F."/>
            <person name="Yang H."/>
            <person name="Xiang J."/>
        </authorList>
    </citation>
    <scope>NUCLEOTIDE SEQUENCE [LARGE SCALE GENOMIC DNA]</scope>
    <source>
        <strain evidence="11">Shaxun</strain>
        <tissue evidence="11">Muscle</tissue>
    </source>
</reference>
<evidence type="ECO:0000256" key="9">
    <source>
        <dbReference type="ARBA" id="ARBA00023242"/>
    </source>
</evidence>
<dbReference type="GO" id="GO:0000981">
    <property type="term" value="F:DNA-binding transcription factor activity, RNA polymerase II-specific"/>
    <property type="evidence" value="ECO:0007669"/>
    <property type="project" value="TreeGrafter"/>
</dbReference>
<keyword evidence="4" id="KW-0677">Repeat</keyword>
<keyword evidence="6" id="KW-0862">Zinc</keyword>
<keyword evidence="12" id="KW-1185">Reference proteome</keyword>
<feature type="region of interest" description="Disordered" evidence="10">
    <location>
        <begin position="528"/>
        <end position="583"/>
    </location>
</feature>